<keyword evidence="4" id="KW-1185">Reference proteome</keyword>
<dbReference type="SUPFAM" id="SSF56112">
    <property type="entry name" value="Protein kinase-like (PK-like)"/>
    <property type="match status" value="1"/>
</dbReference>
<dbReference type="GO" id="GO:0102193">
    <property type="term" value="F:protein-ribulosamine 3-kinase activity"/>
    <property type="evidence" value="ECO:0007669"/>
    <property type="project" value="UniProtKB-EC"/>
</dbReference>
<protein>
    <recommendedName>
        <fullName evidence="1">protein-ribulosamine 3-kinase</fullName>
        <ecNumber evidence="1">2.7.1.172</ecNumber>
    </recommendedName>
</protein>
<dbReference type="GeneID" id="54584202"/>
<dbReference type="InterPro" id="IPR011009">
    <property type="entry name" value="Kinase-like_dom_sf"/>
</dbReference>
<accession>A0A6A6IV95</accession>
<comment type="catalytic activity">
    <reaction evidence="2">
        <text>N(6)-D-ribulosyl-L-lysyl-[protein] + ATP = N(6)-(3-O-phospho-D-ribulosyl)-L-lysyl-[protein] + ADP + H(+)</text>
        <dbReference type="Rhea" id="RHEA:48432"/>
        <dbReference type="Rhea" id="RHEA-COMP:12103"/>
        <dbReference type="Rhea" id="RHEA-COMP:12104"/>
        <dbReference type="ChEBI" id="CHEBI:15378"/>
        <dbReference type="ChEBI" id="CHEBI:30616"/>
        <dbReference type="ChEBI" id="CHEBI:90418"/>
        <dbReference type="ChEBI" id="CHEBI:90420"/>
        <dbReference type="ChEBI" id="CHEBI:456216"/>
        <dbReference type="EC" id="2.7.1.172"/>
    </reaction>
    <physiologicalReaction direction="left-to-right" evidence="2">
        <dbReference type="Rhea" id="RHEA:48433"/>
    </physiologicalReaction>
</comment>
<sequence length="345" mass="39657">MPTSKPSDQLELLQDVSIDKSITSHFPVGSRVVATKRHGASDWTLPVRVDLKLEDGTTWLYFLKLAATDTDMSMLRGEFESMSALYSLSSDFVVRPIAWGACASAPDTYFYLSDFHELSEDSPNVETFCARIAELHVKSTVKRRSEPSHDISGRRFGFHVTTHLGMLPQDTRWCATWENYYIQDLKRILAFEERTQGPLDDLDALATQLIEKVIPRLLRPLETGGREVAPTLIHGDLQVRNARTDLATGLPIIFDAGSFWGHNECDLGKWKIPRFRMGTKYIEEYHKHVPKSPPEEDWEDRNLLYSIRYNLLTSAHYPSEKSMRRWALDDMRQLVEKYPKGYDNQ</sequence>
<evidence type="ECO:0000256" key="2">
    <source>
        <dbReference type="ARBA" id="ARBA00048655"/>
    </source>
</evidence>
<evidence type="ECO:0000256" key="1">
    <source>
        <dbReference type="ARBA" id="ARBA00011961"/>
    </source>
</evidence>
<evidence type="ECO:0000313" key="4">
    <source>
        <dbReference type="Proteomes" id="UP000800094"/>
    </source>
</evidence>
<dbReference type="RefSeq" id="XP_033688826.1">
    <property type="nucleotide sequence ID" value="XM_033830872.1"/>
</dbReference>
<evidence type="ECO:0000313" key="3">
    <source>
        <dbReference type="EMBL" id="KAF2253822.1"/>
    </source>
</evidence>
<dbReference type="Proteomes" id="UP000800094">
    <property type="component" value="Unassembled WGS sequence"/>
</dbReference>
<dbReference type="PANTHER" id="PTHR12149">
    <property type="entry name" value="FRUCTOSAMINE 3 KINASE-RELATED PROTEIN"/>
    <property type="match status" value="1"/>
</dbReference>
<dbReference type="EC" id="2.7.1.172" evidence="1"/>
<dbReference type="PANTHER" id="PTHR12149:SF8">
    <property type="entry name" value="PROTEIN-RIBULOSAMINE 3-KINASE"/>
    <property type="match status" value="1"/>
</dbReference>
<reference evidence="3" key="1">
    <citation type="journal article" date="2020" name="Stud. Mycol.">
        <title>101 Dothideomycetes genomes: a test case for predicting lifestyles and emergence of pathogens.</title>
        <authorList>
            <person name="Haridas S."/>
            <person name="Albert R."/>
            <person name="Binder M."/>
            <person name="Bloem J."/>
            <person name="Labutti K."/>
            <person name="Salamov A."/>
            <person name="Andreopoulos B."/>
            <person name="Baker S."/>
            <person name="Barry K."/>
            <person name="Bills G."/>
            <person name="Bluhm B."/>
            <person name="Cannon C."/>
            <person name="Castanera R."/>
            <person name="Culley D."/>
            <person name="Daum C."/>
            <person name="Ezra D."/>
            <person name="Gonzalez J."/>
            <person name="Henrissat B."/>
            <person name="Kuo A."/>
            <person name="Liang C."/>
            <person name="Lipzen A."/>
            <person name="Lutzoni F."/>
            <person name="Magnuson J."/>
            <person name="Mondo S."/>
            <person name="Nolan M."/>
            <person name="Ohm R."/>
            <person name="Pangilinan J."/>
            <person name="Park H.-J."/>
            <person name="Ramirez L."/>
            <person name="Alfaro M."/>
            <person name="Sun H."/>
            <person name="Tritt A."/>
            <person name="Yoshinaga Y."/>
            <person name="Zwiers L.-H."/>
            <person name="Turgeon B."/>
            <person name="Goodwin S."/>
            <person name="Spatafora J."/>
            <person name="Crous P."/>
            <person name="Grigoriev I."/>
        </authorList>
    </citation>
    <scope>NUCLEOTIDE SEQUENCE</scope>
    <source>
        <strain evidence="3">CBS 122368</strain>
    </source>
</reference>
<name>A0A6A6IV95_9PLEO</name>
<dbReference type="Gene3D" id="3.90.1200.10">
    <property type="match status" value="1"/>
</dbReference>
<organism evidence="3 4">
    <name type="scientific">Trematosphaeria pertusa</name>
    <dbReference type="NCBI Taxonomy" id="390896"/>
    <lineage>
        <taxon>Eukaryota</taxon>
        <taxon>Fungi</taxon>
        <taxon>Dikarya</taxon>
        <taxon>Ascomycota</taxon>
        <taxon>Pezizomycotina</taxon>
        <taxon>Dothideomycetes</taxon>
        <taxon>Pleosporomycetidae</taxon>
        <taxon>Pleosporales</taxon>
        <taxon>Massarineae</taxon>
        <taxon>Trematosphaeriaceae</taxon>
        <taxon>Trematosphaeria</taxon>
    </lineage>
</organism>
<dbReference type="OrthoDB" id="5772781at2759"/>
<dbReference type="EMBL" id="ML987191">
    <property type="protein sequence ID" value="KAF2253822.1"/>
    <property type="molecule type" value="Genomic_DNA"/>
</dbReference>
<dbReference type="Pfam" id="PF03881">
    <property type="entry name" value="Fructosamin_kin"/>
    <property type="match status" value="1"/>
</dbReference>
<proteinExistence type="predicted"/>
<dbReference type="InterPro" id="IPR016477">
    <property type="entry name" value="Fructo-/Ketosamine-3-kinase"/>
</dbReference>
<gene>
    <name evidence="3" type="ORF">BU26DRAFT_528848</name>
</gene>
<dbReference type="AlphaFoldDB" id="A0A6A6IV95"/>